<dbReference type="PANTHER" id="PTHR23417">
    <property type="entry name" value="3-DEOXY-D-MANNO-OCTULOSONIC-ACID TRANSFERASE/TRNA GUANINE-N 7 - -METHYLTRANSFERASE"/>
    <property type="match status" value="1"/>
</dbReference>
<sequence length="221" mass="24783">MFANSRPVTSSQPGPHSRLAEVVARHAQHPFQKPFADYNRTAYATLLAAWDGRAPLVLDTGCGVGASTLNLAAQQPDHFIVGIDQSLDRLQRGKPAPLPDNALLLRADMVDIWRLLAADGIRPAQQWMLYPNPWPKPEHLQRRWHGHAVFPIALALGGRLELRSNWQTYAEEHALAVSQLCGQPCHAERWQPQDFLTPFERKYHHSGHALWRVVVDLPAAS</sequence>
<proteinExistence type="predicted"/>
<dbReference type="PROSITE" id="PS51625">
    <property type="entry name" value="SAM_MT_TRMB"/>
    <property type="match status" value="1"/>
</dbReference>
<protein>
    <recommendedName>
        <fullName evidence="3">tRNA (guanine(46)-N(7))-methyltransferase</fullName>
        <ecNumber evidence="3">2.1.1.33</ecNumber>
    </recommendedName>
</protein>
<keyword evidence="4" id="KW-0489">Methyltransferase</keyword>
<reference evidence="8" key="1">
    <citation type="submission" date="2024-06" db="EMBL/GenBank/DDBJ databases">
        <title>Genome sequence of Vogesella sp. MAHUQ-64.</title>
        <authorList>
            <person name="Huq M.A."/>
        </authorList>
    </citation>
    <scope>NUCLEOTIDE SEQUENCE</scope>
    <source>
        <strain evidence="8">MAHUQ-64</strain>
    </source>
</reference>
<dbReference type="EMBL" id="JBEFLD010000007">
    <property type="protein sequence ID" value="MEQ6291748.1"/>
    <property type="molecule type" value="Genomic_DNA"/>
</dbReference>
<evidence type="ECO:0000256" key="1">
    <source>
        <dbReference type="ARBA" id="ARBA00000142"/>
    </source>
</evidence>
<keyword evidence="5" id="KW-0808">Transferase</keyword>
<dbReference type="Proteomes" id="UP001433638">
    <property type="component" value="Unassembled WGS sequence"/>
</dbReference>
<evidence type="ECO:0000256" key="3">
    <source>
        <dbReference type="ARBA" id="ARBA00011977"/>
    </source>
</evidence>
<dbReference type="Gene3D" id="3.40.50.150">
    <property type="entry name" value="Vaccinia Virus protein VP39"/>
    <property type="match status" value="1"/>
</dbReference>
<dbReference type="PANTHER" id="PTHR23417:SF14">
    <property type="entry name" value="PENTACOTRIPEPTIDE-REPEAT REGION OF PRORP DOMAIN-CONTAINING PROTEIN"/>
    <property type="match status" value="1"/>
</dbReference>
<dbReference type="InterPro" id="IPR029063">
    <property type="entry name" value="SAM-dependent_MTases_sf"/>
</dbReference>
<comment type="catalytic activity">
    <reaction evidence="1">
        <text>guanosine(46) in tRNA + S-adenosyl-L-methionine = N(7)-methylguanosine(46) in tRNA + S-adenosyl-L-homocysteine</text>
        <dbReference type="Rhea" id="RHEA:42708"/>
        <dbReference type="Rhea" id="RHEA-COMP:10188"/>
        <dbReference type="Rhea" id="RHEA-COMP:10189"/>
        <dbReference type="ChEBI" id="CHEBI:57856"/>
        <dbReference type="ChEBI" id="CHEBI:59789"/>
        <dbReference type="ChEBI" id="CHEBI:74269"/>
        <dbReference type="ChEBI" id="CHEBI:74480"/>
        <dbReference type="EC" id="2.1.1.33"/>
    </reaction>
</comment>
<dbReference type="RefSeq" id="WP_349589022.1">
    <property type="nucleotide sequence ID" value="NZ_JBEFLD010000007.1"/>
</dbReference>
<evidence type="ECO:0000256" key="2">
    <source>
        <dbReference type="ARBA" id="ARBA00003015"/>
    </source>
</evidence>
<evidence type="ECO:0000313" key="8">
    <source>
        <dbReference type="EMBL" id="MEQ6291748.1"/>
    </source>
</evidence>
<name>A0ABV1M6C9_9NEIS</name>
<accession>A0ABV1M6C9</accession>
<evidence type="ECO:0000313" key="9">
    <source>
        <dbReference type="Proteomes" id="UP001433638"/>
    </source>
</evidence>
<evidence type="ECO:0000256" key="5">
    <source>
        <dbReference type="ARBA" id="ARBA00022679"/>
    </source>
</evidence>
<keyword evidence="7" id="KW-0819">tRNA processing</keyword>
<comment type="function">
    <text evidence="2">Catalyzes the formation of N(7)-methylguanine at position 46 (m7G46) in tRNA.</text>
</comment>
<dbReference type="SUPFAM" id="SSF53335">
    <property type="entry name" value="S-adenosyl-L-methionine-dependent methyltransferases"/>
    <property type="match status" value="1"/>
</dbReference>
<gene>
    <name evidence="8" type="ORF">ABNW52_14100</name>
</gene>
<keyword evidence="9" id="KW-1185">Reference proteome</keyword>
<dbReference type="EC" id="2.1.1.33" evidence="3"/>
<dbReference type="Pfam" id="PF02390">
    <property type="entry name" value="Methyltransf_4"/>
    <property type="match status" value="1"/>
</dbReference>
<organism evidence="8 9">
    <name type="scientific">Vogesella oryzagri</name>
    <dbReference type="NCBI Taxonomy" id="3160864"/>
    <lineage>
        <taxon>Bacteria</taxon>
        <taxon>Pseudomonadati</taxon>
        <taxon>Pseudomonadota</taxon>
        <taxon>Betaproteobacteria</taxon>
        <taxon>Neisseriales</taxon>
        <taxon>Chromobacteriaceae</taxon>
        <taxon>Vogesella</taxon>
    </lineage>
</organism>
<evidence type="ECO:0000256" key="6">
    <source>
        <dbReference type="ARBA" id="ARBA00022691"/>
    </source>
</evidence>
<comment type="caution">
    <text evidence="8">The sequence shown here is derived from an EMBL/GenBank/DDBJ whole genome shotgun (WGS) entry which is preliminary data.</text>
</comment>
<evidence type="ECO:0000256" key="7">
    <source>
        <dbReference type="ARBA" id="ARBA00022694"/>
    </source>
</evidence>
<keyword evidence="6" id="KW-0949">S-adenosyl-L-methionine</keyword>
<dbReference type="InterPro" id="IPR003358">
    <property type="entry name" value="tRNA_(Gua-N-7)_MeTrfase_Trmb"/>
</dbReference>
<evidence type="ECO:0000256" key="4">
    <source>
        <dbReference type="ARBA" id="ARBA00022603"/>
    </source>
</evidence>
<dbReference type="CDD" id="cd02440">
    <property type="entry name" value="AdoMet_MTases"/>
    <property type="match status" value="1"/>
</dbReference>